<name>A0A392RV60_9FABA</name>
<proteinExistence type="predicted"/>
<comment type="caution">
    <text evidence="1">The sequence shown here is derived from an EMBL/GenBank/DDBJ whole genome shotgun (WGS) entry which is preliminary data.</text>
</comment>
<reference evidence="1 2" key="1">
    <citation type="journal article" date="2018" name="Front. Plant Sci.">
        <title>Red Clover (Trifolium pratense) and Zigzag Clover (T. medium) - A Picture of Genomic Similarities and Differences.</title>
        <authorList>
            <person name="Dluhosova J."/>
            <person name="Istvanek J."/>
            <person name="Nedelnik J."/>
            <person name="Repkova J."/>
        </authorList>
    </citation>
    <scope>NUCLEOTIDE SEQUENCE [LARGE SCALE GENOMIC DNA]</scope>
    <source>
        <strain evidence="2">cv. 10/8</strain>
        <tissue evidence="1">Leaf</tissue>
    </source>
</reference>
<sequence>YRCDPPPLPENLDSEE</sequence>
<evidence type="ECO:0000313" key="2">
    <source>
        <dbReference type="Proteomes" id="UP000265520"/>
    </source>
</evidence>
<keyword evidence="2" id="KW-1185">Reference proteome</keyword>
<accession>A0A392RV60</accession>
<protein>
    <submittedName>
        <fullName evidence="1">Uncharacterized protein</fullName>
    </submittedName>
</protein>
<organism evidence="1 2">
    <name type="scientific">Trifolium medium</name>
    <dbReference type="NCBI Taxonomy" id="97028"/>
    <lineage>
        <taxon>Eukaryota</taxon>
        <taxon>Viridiplantae</taxon>
        <taxon>Streptophyta</taxon>
        <taxon>Embryophyta</taxon>
        <taxon>Tracheophyta</taxon>
        <taxon>Spermatophyta</taxon>
        <taxon>Magnoliopsida</taxon>
        <taxon>eudicotyledons</taxon>
        <taxon>Gunneridae</taxon>
        <taxon>Pentapetalae</taxon>
        <taxon>rosids</taxon>
        <taxon>fabids</taxon>
        <taxon>Fabales</taxon>
        <taxon>Fabaceae</taxon>
        <taxon>Papilionoideae</taxon>
        <taxon>50 kb inversion clade</taxon>
        <taxon>NPAAA clade</taxon>
        <taxon>Hologalegina</taxon>
        <taxon>IRL clade</taxon>
        <taxon>Trifolieae</taxon>
        <taxon>Trifolium</taxon>
    </lineage>
</organism>
<dbReference type="EMBL" id="LXQA010280768">
    <property type="protein sequence ID" value="MCI40521.1"/>
    <property type="molecule type" value="Genomic_DNA"/>
</dbReference>
<evidence type="ECO:0000313" key="1">
    <source>
        <dbReference type="EMBL" id="MCI40521.1"/>
    </source>
</evidence>
<feature type="non-terminal residue" evidence="1">
    <location>
        <position position="1"/>
    </location>
</feature>
<dbReference type="Proteomes" id="UP000265520">
    <property type="component" value="Unassembled WGS sequence"/>
</dbReference>
<dbReference type="AlphaFoldDB" id="A0A392RV60"/>